<accession>A0A061B7W8</accession>
<evidence type="ECO:0000313" key="2">
    <source>
        <dbReference type="EMBL" id="CDR43973.1"/>
    </source>
</evidence>
<sequence>MLTHFIELLYIFNKLCCAAAKANQPKKLYRLIDIITSFIGMSNVFFIRAYVSLFSNDLNDSTLSKNTKLPTSIDLKKVFRLQVQSLENVDPTNDSSLIVQFLRTPAFAQGLMALVCKHLIQLQNQSHAPIFNFSYCLYDMVSCYKFFYDSCVEPSKEKFSQRKQIRTLMRYTGEEDEQTSSLEQTQPSVIHEKLTTATGTKSEQHCQPHVQRCRSTTIHSTDTIIIHSGTTNAPAHLLIWRYIGRVTINNYQRYI</sequence>
<feature type="signal peptide" evidence="1">
    <location>
        <begin position="1"/>
        <end position="18"/>
    </location>
</feature>
<proteinExistence type="predicted"/>
<dbReference type="AlphaFoldDB" id="A0A061B7W8"/>
<reference evidence="2" key="1">
    <citation type="journal article" date="2014" name="Genome Announc.">
        <title>Genome sequence of the yeast Cyberlindnera fabianii (Hansenula fabianii).</title>
        <authorList>
            <person name="Freel K.C."/>
            <person name="Sarilar V."/>
            <person name="Neuveglise C."/>
            <person name="Devillers H."/>
            <person name="Friedrich A."/>
            <person name="Schacherer J."/>
        </authorList>
    </citation>
    <scope>NUCLEOTIDE SEQUENCE</scope>
    <source>
        <strain evidence="2">YJS4271</strain>
    </source>
</reference>
<dbReference type="PhylomeDB" id="A0A061B7W8"/>
<gene>
    <name evidence="2" type="ORF">CYFA0S_13e01046g</name>
</gene>
<evidence type="ECO:0000256" key="1">
    <source>
        <dbReference type="SAM" id="SignalP"/>
    </source>
</evidence>
<organism evidence="2">
    <name type="scientific">Cyberlindnera fabianii</name>
    <name type="common">Yeast</name>
    <name type="synonym">Hansenula fabianii</name>
    <dbReference type="NCBI Taxonomy" id="36022"/>
    <lineage>
        <taxon>Eukaryota</taxon>
        <taxon>Fungi</taxon>
        <taxon>Dikarya</taxon>
        <taxon>Ascomycota</taxon>
        <taxon>Saccharomycotina</taxon>
        <taxon>Saccharomycetes</taxon>
        <taxon>Phaffomycetales</taxon>
        <taxon>Phaffomycetaceae</taxon>
        <taxon>Cyberlindnera</taxon>
    </lineage>
</organism>
<keyword evidence="1" id="KW-0732">Signal</keyword>
<name>A0A061B7W8_CYBFA</name>
<dbReference type="VEuPathDB" id="FungiDB:BON22_1798"/>
<dbReference type="EMBL" id="LK052898">
    <property type="protein sequence ID" value="CDR43973.1"/>
    <property type="molecule type" value="Genomic_DNA"/>
</dbReference>
<protein>
    <submittedName>
        <fullName evidence="2">CYFA0S13e01046g1_1</fullName>
    </submittedName>
</protein>
<feature type="chain" id="PRO_5001594359" evidence="1">
    <location>
        <begin position="19"/>
        <end position="255"/>
    </location>
</feature>